<dbReference type="GO" id="GO:0000774">
    <property type="term" value="F:adenyl-nucleotide exchange factor activity"/>
    <property type="evidence" value="ECO:0007669"/>
    <property type="project" value="InterPro"/>
</dbReference>
<dbReference type="PANTHER" id="PTHR21237">
    <property type="entry name" value="GRPE PROTEIN"/>
    <property type="match status" value="1"/>
</dbReference>
<dbReference type="Gene3D" id="2.30.22.10">
    <property type="entry name" value="Head domain of nucleotide exchange factor GrpE"/>
    <property type="match status" value="1"/>
</dbReference>
<keyword evidence="1" id="KW-0143">Chaperone</keyword>
<evidence type="ECO:0000313" key="3">
    <source>
        <dbReference type="EMBL" id="VAW89899.1"/>
    </source>
</evidence>
<dbReference type="GO" id="GO:0051082">
    <property type="term" value="F:unfolded protein binding"/>
    <property type="evidence" value="ECO:0007669"/>
    <property type="project" value="TreeGrafter"/>
</dbReference>
<keyword evidence="2" id="KW-0175">Coiled coil</keyword>
<evidence type="ECO:0000256" key="2">
    <source>
        <dbReference type="SAM" id="Coils"/>
    </source>
</evidence>
<dbReference type="AlphaFoldDB" id="A0A3B0ZV53"/>
<dbReference type="GO" id="GO:0051087">
    <property type="term" value="F:protein-folding chaperone binding"/>
    <property type="evidence" value="ECO:0007669"/>
    <property type="project" value="InterPro"/>
</dbReference>
<sequence length="225" mass="25645">MLNPDDSSESERTQKKAQLLARFSAYLDANETASSEQQGETVDLYRLFTELAALKAEVKTESRQLKSALDEFKTVTDLLQRNNEQLTAELAERRQASNADQQRIEQPLLLELLELRDRIEAGVNEASTAPTGWFKRNAQQRHASALHEGMTITLRRLDAALSRYQVSPIETQGLPFDPLNMNVVGTQHQPEHDEGTVLTEQRKGYRRHDTLYRVAEVIVNKKEEK</sequence>
<protein>
    <recommendedName>
        <fullName evidence="4">Heat shock protein GrpE</fullName>
    </recommendedName>
</protein>
<organism evidence="3">
    <name type="scientific">hydrothermal vent metagenome</name>
    <dbReference type="NCBI Taxonomy" id="652676"/>
    <lineage>
        <taxon>unclassified sequences</taxon>
        <taxon>metagenomes</taxon>
        <taxon>ecological metagenomes</taxon>
    </lineage>
</organism>
<reference evidence="3" key="1">
    <citation type="submission" date="2018-06" db="EMBL/GenBank/DDBJ databases">
        <authorList>
            <person name="Zhirakovskaya E."/>
        </authorList>
    </citation>
    <scope>NUCLEOTIDE SEQUENCE</scope>
</reference>
<proteinExistence type="predicted"/>
<evidence type="ECO:0008006" key="4">
    <source>
        <dbReference type="Google" id="ProtNLM"/>
    </source>
</evidence>
<dbReference type="GO" id="GO:0042803">
    <property type="term" value="F:protein homodimerization activity"/>
    <property type="evidence" value="ECO:0007669"/>
    <property type="project" value="InterPro"/>
</dbReference>
<accession>A0A3B0ZV53</accession>
<dbReference type="SUPFAM" id="SSF51064">
    <property type="entry name" value="Head domain of nucleotide exchange factor GrpE"/>
    <property type="match status" value="1"/>
</dbReference>
<gene>
    <name evidence="3" type="ORF">MNBD_GAMMA17-831</name>
</gene>
<dbReference type="Pfam" id="PF01025">
    <property type="entry name" value="GrpE"/>
    <property type="match status" value="1"/>
</dbReference>
<dbReference type="EMBL" id="UOFQ01000161">
    <property type="protein sequence ID" value="VAW89899.1"/>
    <property type="molecule type" value="Genomic_DNA"/>
</dbReference>
<dbReference type="InterPro" id="IPR000740">
    <property type="entry name" value="GrpE"/>
</dbReference>
<name>A0A3B0ZV53_9ZZZZ</name>
<dbReference type="GO" id="GO:0006457">
    <property type="term" value="P:protein folding"/>
    <property type="evidence" value="ECO:0007669"/>
    <property type="project" value="InterPro"/>
</dbReference>
<dbReference type="PANTHER" id="PTHR21237:SF23">
    <property type="entry name" value="GRPE PROTEIN HOMOLOG, MITOCHONDRIAL"/>
    <property type="match status" value="1"/>
</dbReference>
<feature type="coiled-coil region" evidence="2">
    <location>
        <begin position="51"/>
        <end position="96"/>
    </location>
</feature>
<dbReference type="InterPro" id="IPR009012">
    <property type="entry name" value="GrpE_head"/>
</dbReference>
<evidence type="ECO:0000256" key="1">
    <source>
        <dbReference type="ARBA" id="ARBA00023186"/>
    </source>
</evidence>